<dbReference type="GO" id="GO:0006357">
    <property type="term" value="P:regulation of transcription by RNA polymerase II"/>
    <property type="evidence" value="ECO:0000318"/>
    <property type="project" value="GO_Central"/>
</dbReference>
<dbReference type="GO" id="GO:0000981">
    <property type="term" value="F:DNA-binding transcription factor activity, RNA polymerase II-specific"/>
    <property type="evidence" value="ECO:0000318"/>
    <property type="project" value="GO_Central"/>
</dbReference>
<feature type="compositionally biased region" description="Low complexity" evidence="8">
    <location>
        <begin position="1"/>
        <end position="14"/>
    </location>
</feature>
<dbReference type="InterPro" id="IPR013087">
    <property type="entry name" value="Znf_C2H2_type"/>
</dbReference>
<dbReference type="HOGENOM" id="CLU_037225_0_0_1"/>
<organism evidence="10 11">
    <name type="scientific">Eremothecium gossypii (strain ATCC 10895 / CBS 109.51 / FGSC 9923 / NRRL Y-1056)</name>
    <name type="common">Yeast</name>
    <name type="synonym">Ashbya gossypii</name>
    <dbReference type="NCBI Taxonomy" id="284811"/>
    <lineage>
        <taxon>Eukaryota</taxon>
        <taxon>Fungi</taxon>
        <taxon>Dikarya</taxon>
        <taxon>Ascomycota</taxon>
        <taxon>Saccharomycotina</taxon>
        <taxon>Saccharomycetes</taxon>
        <taxon>Saccharomycetales</taxon>
        <taxon>Saccharomycetaceae</taxon>
        <taxon>Eremothecium</taxon>
    </lineage>
</organism>
<keyword evidence="2" id="KW-0479">Metal-binding</keyword>
<feature type="region of interest" description="Disordered" evidence="8">
    <location>
        <begin position="305"/>
        <end position="329"/>
    </location>
</feature>
<dbReference type="EMBL" id="AE016820">
    <property type="protein sequence ID" value="AAS54419.1"/>
    <property type="molecule type" value="Genomic_DNA"/>
</dbReference>
<protein>
    <submittedName>
        <fullName evidence="10">AGL071Cp</fullName>
    </submittedName>
</protein>
<dbReference type="InterPro" id="IPR036236">
    <property type="entry name" value="Znf_C2H2_sf"/>
</dbReference>
<gene>
    <name evidence="10" type="ORF">AGOS_AGL071C</name>
</gene>
<evidence type="ECO:0000256" key="2">
    <source>
        <dbReference type="ARBA" id="ARBA00022723"/>
    </source>
</evidence>
<evidence type="ECO:0000259" key="9">
    <source>
        <dbReference type="PROSITE" id="PS50157"/>
    </source>
</evidence>
<evidence type="ECO:0000256" key="4">
    <source>
        <dbReference type="ARBA" id="ARBA00022771"/>
    </source>
</evidence>
<evidence type="ECO:0000256" key="6">
    <source>
        <dbReference type="ARBA" id="ARBA00023242"/>
    </source>
</evidence>
<dbReference type="InParanoid" id="Q750M7"/>
<comment type="subcellular location">
    <subcellularLocation>
        <location evidence="1">Nucleus</location>
    </subcellularLocation>
</comment>
<dbReference type="GO" id="GO:0005634">
    <property type="term" value="C:nucleus"/>
    <property type="evidence" value="ECO:0007669"/>
    <property type="project" value="UniProtKB-SubCell"/>
</dbReference>
<keyword evidence="6" id="KW-0539">Nucleus</keyword>
<dbReference type="Proteomes" id="UP000000591">
    <property type="component" value="Chromosome VII"/>
</dbReference>
<evidence type="ECO:0000313" key="11">
    <source>
        <dbReference type="Proteomes" id="UP000000591"/>
    </source>
</evidence>
<dbReference type="OrthoDB" id="654211at2759"/>
<feature type="region of interest" description="Disordered" evidence="8">
    <location>
        <begin position="1"/>
        <end position="40"/>
    </location>
</feature>
<keyword evidence="4 7" id="KW-0863">Zinc-finger</keyword>
<dbReference type="PROSITE" id="PS00028">
    <property type="entry name" value="ZINC_FINGER_C2H2_1"/>
    <property type="match status" value="1"/>
</dbReference>
<name>Q750M7_EREGS</name>
<proteinExistence type="predicted"/>
<dbReference type="AlphaFoldDB" id="Q750M7"/>
<dbReference type="GO" id="GO:0000785">
    <property type="term" value="C:chromatin"/>
    <property type="evidence" value="ECO:0000318"/>
    <property type="project" value="GO_Central"/>
</dbReference>
<dbReference type="PANTHER" id="PTHR40626">
    <property type="entry name" value="MIP31509P"/>
    <property type="match status" value="1"/>
</dbReference>
<evidence type="ECO:0000313" key="10">
    <source>
        <dbReference type="EMBL" id="AAS54419.1"/>
    </source>
</evidence>
<evidence type="ECO:0000256" key="7">
    <source>
        <dbReference type="PROSITE-ProRule" id="PRU00042"/>
    </source>
</evidence>
<feature type="domain" description="C2H2-type" evidence="9">
    <location>
        <begin position="185"/>
        <end position="212"/>
    </location>
</feature>
<dbReference type="PANTHER" id="PTHR40626:SF13">
    <property type="entry name" value="RESPIRATION FACTOR 2-RELATED"/>
    <property type="match status" value="1"/>
</dbReference>
<dbReference type="eggNOG" id="KOG1721">
    <property type="taxonomic scope" value="Eukaryota"/>
</dbReference>
<evidence type="ECO:0000256" key="5">
    <source>
        <dbReference type="ARBA" id="ARBA00022833"/>
    </source>
</evidence>
<dbReference type="InterPro" id="IPR051059">
    <property type="entry name" value="VerF-like"/>
</dbReference>
<dbReference type="SMART" id="SM00355">
    <property type="entry name" value="ZnF_C2H2"/>
    <property type="match status" value="2"/>
</dbReference>
<accession>Q750M7</accession>
<evidence type="ECO:0000256" key="3">
    <source>
        <dbReference type="ARBA" id="ARBA00022737"/>
    </source>
</evidence>
<evidence type="ECO:0000256" key="1">
    <source>
        <dbReference type="ARBA" id="ARBA00004123"/>
    </source>
</evidence>
<dbReference type="PROSITE" id="PS50157">
    <property type="entry name" value="ZINC_FINGER_C2H2_2"/>
    <property type="match status" value="1"/>
</dbReference>
<dbReference type="KEGG" id="ago:AGOS_AGL071C"/>
<dbReference type="GO" id="GO:0008270">
    <property type="term" value="F:zinc ion binding"/>
    <property type="evidence" value="ECO:0007669"/>
    <property type="project" value="UniProtKB-KW"/>
</dbReference>
<dbReference type="GeneID" id="4622894"/>
<dbReference type="GO" id="GO:0000978">
    <property type="term" value="F:RNA polymerase II cis-regulatory region sequence-specific DNA binding"/>
    <property type="evidence" value="ECO:0000318"/>
    <property type="project" value="GO_Central"/>
</dbReference>
<dbReference type="Gene3D" id="3.30.160.60">
    <property type="entry name" value="Classic Zinc Finger"/>
    <property type="match status" value="2"/>
</dbReference>
<dbReference type="RefSeq" id="NP_986595.1">
    <property type="nucleotide sequence ID" value="NM_211657.1"/>
</dbReference>
<sequence length="396" mass="40695">MDYESQQQQQQAAAGPGGPAGAGPAGPAGGGGGTAGGPSQLHVQQYQRHVGGELYDAKYVPNVPVPMPMSMSTYPTPSTTPYYFHEDPHSQVVYHQLQQQLPHLMSQPQGGGVAAQQPYYSWGMPHSYQYSVVHAQVAPGQGPGQGAAQGGTQYAQQVAIPPPAAGLGGMGAGQLMDLNSFENIHKCHFCEKAFKRKSWLKRHLLSHSTMKPYSCPWCHSRHKRKDNLSQHLKLKHAEMLLERLSSNPNTPTSLINRLHSSDAAAGSAAAAAGTPAAFSIKDMIDSGMLSKNEVKKTLNSLINPEVGDSASHHQLGPSGGDGAGISSLSSSASSASSASAATAAPISSSVSSAGHATSAGHAASAGTSSIPPPLAVSVAPAIAGSGGLASMGNLHP</sequence>
<keyword evidence="3" id="KW-0677">Repeat</keyword>
<reference evidence="11" key="2">
    <citation type="journal article" date="2013" name="G3 (Bethesda)">
        <title>Genomes of Ashbya fungi isolated from insects reveal four mating-type loci, numerous translocations, lack of transposons, and distinct gene duplications.</title>
        <authorList>
            <person name="Dietrich F.S."/>
            <person name="Voegeli S."/>
            <person name="Kuo S."/>
            <person name="Philippsen P."/>
        </authorList>
    </citation>
    <scope>GENOME REANNOTATION</scope>
    <source>
        <strain evidence="11">ATCC 10895 / CBS 109.51 / FGSC 9923 / NRRL Y-1056</strain>
    </source>
</reference>
<dbReference type="OMA" id="NIHKCHF"/>
<evidence type="ECO:0000256" key="8">
    <source>
        <dbReference type="SAM" id="MobiDB-lite"/>
    </source>
</evidence>
<dbReference type="SUPFAM" id="SSF57667">
    <property type="entry name" value="beta-beta-alpha zinc fingers"/>
    <property type="match status" value="1"/>
</dbReference>
<feature type="compositionally biased region" description="Gly residues" evidence="8">
    <location>
        <begin position="15"/>
        <end position="36"/>
    </location>
</feature>
<keyword evidence="5" id="KW-0862">Zinc</keyword>
<keyword evidence="11" id="KW-1185">Reference proteome</keyword>
<reference evidence="10 11" key="1">
    <citation type="journal article" date="2004" name="Science">
        <title>The Ashbya gossypii genome as a tool for mapping the ancient Saccharomyces cerevisiae genome.</title>
        <authorList>
            <person name="Dietrich F.S."/>
            <person name="Voegeli S."/>
            <person name="Brachat S."/>
            <person name="Lerch A."/>
            <person name="Gates K."/>
            <person name="Steiner S."/>
            <person name="Mohr C."/>
            <person name="Pohlmann R."/>
            <person name="Luedi P."/>
            <person name="Choi S."/>
            <person name="Wing R.A."/>
            <person name="Flavier A."/>
            <person name="Gaffney T.D."/>
            <person name="Philippsen P."/>
        </authorList>
    </citation>
    <scope>NUCLEOTIDE SEQUENCE [LARGE SCALE GENOMIC DNA]</scope>
    <source>
        <strain evidence="11">ATCC 10895 / CBS 109.51 / FGSC 9923 / NRRL Y-1056</strain>
    </source>
</reference>